<dbReference type="RefSeq" id="WP_112869442.1">
    <property type="nucleotide sequence ID" value="NZ_CP021781.1"/>
</dbReference>
<evidence type="ECO:0000256" key="1">
    <source>
        <dbReference type="SAM" id="SignalP"/>
    </source>
</evidence>
<dbReference type="AlphaFoldDB" id="A0A2Z4XX13"/>
<dbReference type="SMART" id="SM00671">
    <property type="entry name" value="SEL1"/>
    <property type="match status" value="4"/>
</dbReference>
<dbReference type="PANTHER" id="PTHR11102:SF160">
    <property type="entry name" value="ERAD-ASSOCIATED E3 UBIQUITIN-PROTEIN LIGASE COMPONENT HRD3"/>
    <property type="match status" value="1"/>
</dbReference>
<dbReference type="PANTHER" id="PTHR11102">
    <property type="entry name" value="SEL-1-LIKE PROTEIN"/>
    <property type="match status" value="1"/>
</dbReference>
<gene>
    <name evidence="2" type="ORF">CDH04_02030</name>
    <name evidence="3" type="ORF">FZC43_02035</name>
</gene>
<reference evidence="2 4" key="1">
    <citation type="submission" date="2017-06" db="EMBL/GenBank/DDBJ databases">
        <title>Complete genome of Francisella adeliensis.</title>
        <authorList>
            <person name="Vallesi A."/>
            <person name="Sjodin A."/>
        </authorList>
    </citation>
    <scope>NUCLEOTIDE SEQUENCE [LARGE SCALE GENOMIC DNA]</scope>
    <source>
        <strain evidence="2 4">FDC440</strain>
    </source>
</reference>
<feature type="chain" id="PRO_5016325459" evidence="1">
    <location>
        <begin position="21"/>
        <end position="354"/>
    </location>
</feature>
<sequence length="354" mass="40921">MRVKILFALLGVLFYNSSFATLEQCYKDGADEEYEKVLDTCKPYQKKDARATGLIAEANVQLDEDDKLALDDAEWAVDFYKKNGTPNTVEGMKAYVYLIYLIGELYYFGSDDIPVDQDKGYLYIREAAHLGYDIAQNQLANLYVRVGDVPATNFAKAYRWYKLAIANGSLDARKAFILNNEEKFIGEYPYCISQGRTYIGDAYFEGFGGLRKNHDKALEWYAKAYEVDHISPVEVGLAKVYLERGDMEKAMMYTKEAITQPYAPAFVEMYELEKNDKVKQYAYLSVAISLFERPDIKYWEQFNEYCLPDLSEKGINYAKKSIKQIELTNEEKVKGNELTRQIIDQWHRPQTNKK</sequence>
<organism evidence="2 4">
    <name type="scientific">Francisella adeliensis</name>
    <dbReference type="NCBI Taxonomy" id="2007306"/>
    <lineage>
        <taxon>Bacteria</taxon>
        <taxon>Pseudomonadati</taxon>
        <taxon>Pseudomonadota</taxon>
        <taxon>Gammaproteobacteria</taxon>
        <taxon>Thiotrichales</taxon>
        <taxon>Francisellaceae</taxon>
        <taxon>Francisella</taxon>
    </lineage>
</organism>
<reference evidence="3 5" key="2">
    <citation type="submission" date="2019-08" db="EMBL/GenBank/DDBJ databases">
        <title>Complete genome sequences of Francisella adeliensis (FSC1325 and FSC1326).</title>
        <authorList>
            <person name="Ohrman C."/>
            <person name="Uneklint I."/>
            <person name="Vallesi A."/>
            <person name="Karlsson L."/>
            <person name="Sjodin A."/>
        </authorList>
    </citation>
    <scope>NUCLEOTIDE SEQUENCE [LARGE SCALE GENOMIC DNA]</scope>
    <source>
        <strain evidence="3 5">FSC1325</strain>
    </source>
</reference>
<keyword evidence="5" id="KW-1185">Reference proteome</keyword>
<evidence type="ECO:0000313" key="2">
    <source>
        <dbReference type="EMBL" id="AXA33269.1"/>
    </source>
</evidence>
<protein>
    <submittedName>
        <fullName evidence="3">Sel1 repeat family protein</fullName>
    </submittedName>
</protein>
<dbReference type="InterPro" id="IPR050767">
    <property type="entry name" value="Sel1_AlgK"/>
</dbReference>
<evidence type="ECO:0000313" key="3">
    <source>
        <dbReference type="EMBL" id="QIW11496.1"/>
    </source>
</evidence>
<dbReference type="KEGG" id="fad:CDH04_02030"/>
<dbReference type="Proteomes" id="UP000681131">
    <property type="component" value="Chromosome"/>
</dbReference>
<dbReference type="InterPro" id="IPR011990">
    <property type="entry name" value="TPR-like_helical_dom_sf"/>
</dbReference>
<evidence type="ECO:0000313" key="5">
    <source>
        <dbReference type="Proteomes" id="UP000681131"/>
    </source>
</evidence>
<accession>A0A2Z4XX13</accession>
<dbReference type="Pfam" id="PF08238">
    <property type="entry name" value="Sel1"/>
    <property type="match status" value="3"/>
</dbReference>
<dbReference type="Gene3D" id="1.25.40.10">
    <property type="entry name" value="Tetratricopeptide repeat domain"/>
    <property type="match status" value="2"/>
</dbReference>
<dbReference type="EMBL" id="CP021781">
    <property type="protein sequence ID" value="AXA33269.1"/>
    <property type="molecule type" value="Genomic_DNA"/>
</dbReference>
<feature type="signal peptide" evidence="1">
    <location>
        <begin position="1"/>
        <end position="20"/>
    </location>
</feature>
<proteinExistence type="predicted"/>
<dbReference type="OrthoDB" id="9792653at2"/>
<name>A0A2Z4XX13_9GAMM</name>
<dbReference type="SUPFAM" id="SSF81901">
    <property type="entry name" value="HCP-like"/>
    <property type="match status" value="1"/>
</dbReference>
<dbReference type="Proteomes" id="UP000251120">
    <property type="component" value="Chromosome"/>
</dbReference>
<dbReference type="EMBL" id="CP043424">
    <property type="protein sequence ID" value="QIW11496.1"/>
    <property type="molecule type" value="Genomic_DNA"/>
</dbReference>
<evidence type="ECO:0000313" key="4">
    <source>
        <dbReference type="Proteomes" id="UP000251120"/>
    </source>
</evidence>
<keyword evidence="1" id="KW-0732">Signal</keyword>
<dbReference type="InterPro" id="IPR006597">
    <property type="entry name" value="Sel1-like"/>
</dbReference>